<name>A0A2R5GUG9_9STRA</name>
<dbReference type="Pfam" id="PF00856">
    <property type="entry name" value="SET"/>
    <property type="match status" value="1"/>
</dbReference>
<dbReference type="CDD" id="cd10527">
    <property type="entry name" value="SET_LSMT"/>
    <property type="match status" value="1"/>
</dbReference>
<dbReference type="PANTHER" id="PTHR13271">
    <property type="entry name" value="UNCHARACTERIZED PUTATIVE METHYLTRANSFERASE"/>
    <property type="match status" value="1"/>
</dbReference>
<dbReference type="SUPFAM" id="SSF82199">
    <property type="entry name" value="SET domain"/>
    <property type="match status" value="1"/>
</dbReference>
<keyword evidence="2" id="KW-0808">Transferase</keyword>
<accession>A0A2R5GUG9</accession>
<dbReference type="InParanoid" id="A0A2R5GUG9"/>
<proteinExistence type="predicted"/>
<dbReference type="GO" id="GO:0016279">
    <property type="term" value="F:protein-lysine N-methyltransferase activity"/>
    <property type="evidence" value="ECO:0007669"/>
    <property type="project" value="TreeGrafter"/>
</dbReference>
<evidence type="ECO:0000313" key="3">
    <source>
        <dbReference type="Proteomes" id="UP000241890"/>
    </source>
</evidence>
<organism evidence="2 3">
    <name type="scientific">Hondaea fermentalgiana</name>
    <dbReference type="NCBI Taxonomy" id="2315210"/>
    <lineage>
        <taxon>Eukaryota</taxon>
        <taxon>Sar</taxon>
        <taxon>Stramenopiles</taxon>
        <taxon>Bigyra</taxon>
        <taxon>Labyrinthulomycetes</taxon>
        <taxon>Thraustochytrida</taxon>
        <taxon>Thraustochytriidae</taxon>
        <taxon>Hondaea</taxon>
    </lineage>
</organism>
<dbReference type="InterPro" id="IPR050600">
    <property type="entry name" value="SETD3_SETD6_MTase"/>
</dbReference>
<dbReference type="Gene3D" id="3.90.1410.10">
    <property type="entry name" value="set domain protein methyltransferase, domain 1"/>
    <property type="match status" value="1"/>
</dbReference>
<evidence type="ECO:0000259" key="1">
    <source>
        <dbReference type="PROSITE" id="PS50280"/>
    </source>
</evidence>
<dbReference type="PANTHER" id="PTHR13271:SF151">
    <property type="entry name" value="SET DOMAIN-CONTAINING PROTEIN 4"/>
    <property type="match status" value="1"/>
</dbReference>
<dbReference type="EMBL" id="BEYU01000099">
    <property type="protein sequence ID" value="GBG31534.1"/>
    <property type="molecule type" value="Genomic_DNA"/>
</dbReference>
<protein>
    <submittedName>
        <fullName evidence="2">Histone-lysine N-methyltransferase setd3</fullName>
    </submittedName>
</protein>
<dbReference type="AlphaFoldDB" id="A0A2R5GUG9"/>
<dbReference type="InterPro" id="IPR001214">
    <property type="entry name" value="SET_dom"/>
</dbReference>
<dbReference type="GO" id="GO:0032259">
    <property type="term" value="P:methylation"/>
    <property type="evidence" value="ECO:0007669"/>
    <property type="project" value="UniProtKB-KW"/>
</dbReference>
<dbReference type="OrthoDB" id="44151at2759"/>
<sequence>MRGDAEQSHGFEVLASWVREHDGRVDRRLSLQHDAASGTRGVVASADIEANTEILVVPWKLVIGGSGEASRLGTDDDDAKRMCALIDAYEHILATADPWYAPYVRMDGSMRGLPQPMLWSDAALEALQGLPPQDCKRHVQWYIRICLSGERPQEDLQESQLHALVSFITRSSDRGLIPVYDLLNHHNGLRNVAIDAREDSVAVVTLQKVTAGEQLYNSYGEGWSHELFRDYGFVEPWPQLWGIGDTLRYYFLLFPDNVVEIMPEKISMHDRRGRTLAERSAAAATRTASLSMEQLAEFAGAARAFLQSLPTTADEDEALLSSFTASSFPNVNQSHTFGKETMLHLAIDYRRTYKRAIETAMTVAMRGMLDNSRDEL</sequence>
<comment type="caution">
    <text evidence="2">The sequence shown here is derived from an EMBL/GenBank/DDBJ whole genome shotgun (WGS) entry which is preliminary data.</text>
</comment>
<feature type="domain" description="SET" evidence="1">
    <location>
        <begin position="9"/>
        <end position="220"/>
    </location>
</feature>
<gene>
    <name evidence="2" type="ORF">FCC1311_077582</name>
</gene>
<dbReference type="Proteomes" id="UP000241890">
    <property type="component" value="Unassembled WGS sequence"/>
</dbReference>
<dbReference type="InterPro" id="IPR046341">
    <property type="entry name" value="SET_dom_sf"/>
</dbReference>
<keyword evidence="3" id="KW-1185">Reference proteome</keyword>
<evidence type="ECO:0000313" key="2">
    <source>
        <dbReference type="EMBL" id="GBG31534.1"/>
    </source>
</evidence>
<dbReference type="PROSITE" id="PS50280">
    <property type="entry name" value="SET"/>
    <property type="match status" value="1"/>
</dbReference>
<keyword evidence="2" id="KW-0489">Methyltransferase</keyword>
<reference evidence="2 3" key="1">
    <citation type="submission" date="2017-12" db="EMBL/GenBank/DDBJ databases">
        <title>Sequencing, de novo assembly and annotation of complete genome of a new Thraustochytrid species, strain FCC1311.</title>
        <authorList>
            <person name="Sedici K."/>
            <person name="Godart F."/>
            <person name="Aiese Cigliano R."/>
            <person name="Sanseverino W."/>
            <person name="Barakat M."/>
            <person name="Ortet P."/>
            <person name="Marechal E."/>
            <person name="Cagnac O."/>
            <person name="Amato A."/>
        </authorList>
    </citation>
    <scope>NUCLEOTIDE SEQUENCE [LARGE SCALE GENOMIC DNA]</scope>
</reference>